<accession>A0AAV7UT53</accession>
<dbReference type="Proteomes" id="UP001066276">
    <property type="component" value="Chromosome 2_2"/>
</dbReference>
<dbReference type="AlphaFoldDB" id="A0AAV7UT53"/>
<keyword evidence="3" id="KW-1185">Reference proteome</keyword>
<sequence length="143" mass="14910">MQLGRRDPGAAQPGTGTLVPPDDALALRGIVCPTGEKEESCKPGGMAPGGPRAQCRRPCDRVCCACVMRLGRGDLKAARPFLVVLGPPLCCGSQAQFAAAPSGPLYGAPAPAFSPPHPRSECGGRRVRPHSWPRGLYGRLSAR</sequence>
<reference evidence="2" key="1">
    <citation type="journal article" date="2022" name="bioRxiv">
        <title>Sequencing and chromosome-scale assembly of the giantPleurodeles waltlgenome.</title>
        <authorList>
            <person name="Brown T."/>
            <person name="Elewa A."/>
            <person name="Iarovenko S."/>
            <person name="Subramanian E."/>
            <person name="Araus A.J."/>
            <person name="Petzold A."/>
            <person name="Susuki M."/>
            <person name="Suzuki K.-i.T."/>
            <person name="Hayashi T."/>
            <person name="Toyoda A."/>
            <person name="Oliveira C."/>
            <person name="Osipova E."/>
            <person name="Leigh N.D."/>
            <person name="Simon A."/>
            <person name="Yun M.H."/>
        </authorList>
    </citation>
    <scope>NUCLEOTIDE SEQUENCE</scope>
    <source>
        <strain evidence="2">20211129_DDA</strain>
        <tissue evidence="2">Liver</tissue>
    </source>
</reference>
<evidence type="ECO:0000313" key="2">
    <source>
        <dbReference type="EMBL" id="KAJ1191400.1"/>
    </source>
</evidence>
<evidence type="ECO:0000256" key="1">
    <source>
        <dbReference type="SAM" id="MobiDB-lite"/>
    </source>
</evidence>
<dbReference type="EMBL" id="JANPWB010000004">
    <property type="protein sequence ID" value="KAJ1191400.1"/>
    <property type="molecule type" value="Genomic_DNA"/>
</dbReference>
<proteinExistence type="predicted"/>
<gene>
    <name evidence="2" type="ORF">NDU88_000716</name>
</gene>
<protein>
    <submittedName>
        <fullName evidence="2">Uncharacterized protein</fullName>
    </submittedName>
</protein>
<feature type="region of interest" description="Disordered" evidence="1">
    <location>
        <begin position="1"/>
        <end position="21"/>
    </location>
</feature>
<comment type="caution">
    <text evidence="2">The sequence shown here is derived from an EMBL/GenBank/DDBJ whole genome shotgun (WGS) entry which is preliminary data.</text>
</comment>
<name>A0AAV7UT53_PLEWA</name>
<evidence type="ECO:0000313" key="3">
    <source>
        <dbReference type="Proteomes" id="UP001066276"/>
    </source>
</evidence>
<organism evidence="2 3">
    <name type="scientific">Pleurodeles waltl</name>
    <name type="common">Iberian ribbed newt</name>
    <dbReference type="NCBI Taxonomy" id="8319"/>
    <lineage>
        <taxon>Eukaryota</taxon>
        <taxon>Metazoa</taxon>
        <taxon>Chordata</taxon>
        <taxon>Craniata</taxon>
        <taxon>Vertebrata</taxon>
        <taxon>Euteleostomi</taxon>
        <taxon>Amphibia</taxon>
        <taxon>Batrachia</taxon>
        <taxon>Caudata</taxon>
        <taxon>Salamandroidea</taxon>
        <taxon>Salamandridae</taxon>
        <taxon>Pleurodelinae</taxon>
        <taxon>Pleurodeles</taxon>
    </lineage>
</organism>